<dbReference type="PROSITE" id="PS51257">
    <property type="entry name" value="PROKAR_LIPOPROTEIN"/>
    <property type="match status" value="1"/>
</dbReference>
<name>A0A245ZNG9_9SPHN</name>
<dbReference type="EMBL" id="NBBI01000002">
    <property type="protein sequence ID" value="OWK31276.1"/>
    <property type="molecule type" value="Genomic_DNA"/>
</dbReference>
<feature type="region of interest" description="Disordered" evidence="1">
    <location>
        <begin position="182"/>
        <end position="205"/>
    </location>
</feature>
<gene>
    <name evidence="3" type="ORF">SPDO_12830</name>
</gene>
<feature type="chain" id="PRO_5012715541" description="Lipoprotein" evidence="2">
    <location>
        <begin position="18"/>
        <end position="205"/>
    </location>
</feature>
<dbReference type="AlphaFoldDB" id="A0A245ZNG9"/>
<evidence type="ECO:0000256" key="2">
    <source>
        <dbReference type="SAM" id="SignalP"/>
    </source>
</evidence>
<feature type="signal peptide" evidence="2">
    <location>
        <begin position="1"/>
        <end position="17"/>
    </location>
</feature>
<evidence type="ECO:0000256" key="1">
    <source>
        <dbReference type="SAM" id="MobiDB-lite"/>
    </source>
</evidence>
<keyword evidence="4" id="KW-1185">Reference proteome</keyword>
<dbReference type="OrthoDB" id="7572254at2"/>
<comment type="caution">
    <text evidence="3">The sequence shown here is derived from an EMBL/GenBank/DDBJ whole genome shotgun (WGS) entry which is preliminary data.</text>
</comment>
<sequence>MRTITIIAAGLALSACATGPYEWKYGQDKIVPGQFSMTNTDKNGTVLTWPSHAVAAIVYPSGDAACIQSAQSSKARNMSGGAGISALLKSGQSVDAKTAQAITEAVSSLQDRNDVATFLDVALFQICAISKNKSFSKDQTAALIQQALVTAADIAKARPNYAVTKSDVVQAGDAAAVPPTVAAPTVPPATVPIPSAPDAGPESAP</sequence>
<evidence type="ECO:0000313" key="3">
    <source>
        <dbReference type="EMBL" id="OWK31276.1"/>
    </source>
</evidence>
<reference evidence="3 4" key="1">
    <citation type="submission" date="2017-03" db="EMBL/GenBank/DDBJ databases">
        <title>Genome sequence of Sphingomonas dokdonensis DSM 21029.</title>
        <authorList>
            <person name="Poehlein A."/>
            <person name="Wuebbeler J.H."/>
            <person name="Steinbuechel A."/>
            <person name="Daniel R."/>
        </authorList>
    </citation>
    <scope>NUCLEOTIDE SEQUENCE [LARGE SCALE GENOMIC DNA]</scope>
    <source>
        <strain evidence="3 4">DSM 21029</strain>
    </source>
</reference>
<feature type="compositionally biased region" description="Pro residues" evidence="1">
    <location>
        <begin position="185"/>
        <end position="195"/>
    </location>
</feature>
<dbReference type="RefSeq" id="WP_088366636.1">
    <property type="nucleotide sequence ID" value="NZ_NBBI01000002.1"/>
</dbReference>
<evidence type="ECO:0000313" key="4">
    <source>
        <dbReference type="Proteomes" id="UP000197290"/>
    </source>
</evidence>
<accession>A0A245ZNG9</accession>
<organism evidence="3 4">
    <name type="scientific">Sphingomonas dokdonensis</name>
    <dbReference type="NCBI Taxonomy" id="344880"/>
    <lineage>
        <taxon>Bacteria</taxon>
        <taxon>Pseudomonadati</taxon>
        <taxon>Pseudomonadota</taxon>
        <taxon>Alphaproteobacteria</taxon>
        <taxon>Sphingomonadales</taxon>
        <taxon>Sphingomonadaceae</taxon>
        <taxon>Sphingomonas</taxon>
    </lineage>
</organism>
<keyword evidence="2" id="KW-0732">Signal</keyword>
<proteinExistence type="predicted"/>
<evidence type="ECO:0008006" key="5">
    <source>
        <dbReference type="Google" id="ProtNLM"/>
    </source>
</evidence>
<protein>
    <recommendedName>
        <fullName evidence="5">Lipoprotein</fullName>
    </recommendedName>
</protein>
<dbReference type="Proteomes" id="UP000197290">
    <property type="component" value="Unassembled WGS sequence"/>
</dbReference>